<proteinExistence type="predicted"/>
<feature type="transmembrane region" description="Helical" evidence="1">
    <location>
        <begin position="125"/>
        <end position="144"/>
    </location>
</feature>
<dbReference type="AlphaFoldDB" id="A0A411Z850"/>
<feature type="transmembrane region" description="Helical" evidence="1">
    <location>
        <begin position="41"/>
        <end position="58"/>
    </location>
</feature>
<feature type="transmembrane region" description="Helical" evidence="1">
    <location>
        <begin position="70"/>
        <end position="88"/>
    </location>
</feature>
<organism evidence="2 3">
    <name type="scientific">Pseudotabrizicola alkalilacus</name>
    <dbReference type="NCBI Taxonomy" id="2305252"/>
    <lineage>
        <taxon>Bacteria</taxon>
        <taxon>Pseudomonadati</taxon>
        <taxon>Pseudomonadota</taxon>
        <taxon>Alphaproteobacteria</taxon>
        <taxon>Rhodobacterales</taxon>
        <taxon>Paracoccaceae</taxon>
        <taxon>Pseudotabrizicola</taxon>
    </lineage>
</organism>
<sequence length="148" mass="15366">MPTAAKLFAAIIFALVAALAAHLYALGLPPGRPTGVLREVSAGVGVICGWWIMGPAAMRARGRVEAMGGGIRTALTIVVAVLLIFASADMLDRAFKGRYKTPLDAVLGIFEQALALIPPLAQPDVLGVLLLGGLMGGAVAHWAGQRWN</sequence>
<protein>
    <submittedName>
        <fullName evidence="2">Tellurium resistance protein</fullName>
    </submittedName>
</protein>
<name>A0A411Z850_9RHOB</name>
<dbReference type="RefSeq" id="WP_118149932.1">
    <property type="nucleotide sequence ID" value="NZ_QWEY01000001.1"/>
</dbReference>
<keyword evidence="1" id="KW-1133">Transmembrane helix</keyword>
<gene>
    <name evidence="2" type="ORF">D1012_03670</name>
</gene>
<keyword evidence="3" id="KW-1185">Reference proteome</keyword>
<dbReference type="InterPro" id="IPR047784">
    <property type="entry name" value="TrgA"/>
</dbReference>
<dbReference type="OrthoDB" id="7869508at2"/>
<dbReference type="NCBIfam" id="NF033773">
    <property type="entry name" value="tellur_TrgA"/>
    <property type="match status" value="1"/>
</dbReference>
<dbReference type="Proteomes" id="UP000284547">
    <property type="component" value="Unassembled WGS sequence"/>
</dbReference>
<reference evidence="2 3" key="1">
    <citation type="submission" date="2018-08" db="EMBL/GenBank/DDBJ databases">
        <title>Flavobacterium tibetense sp. nov., isolated from a wetland YonghuCo on Tibetan Plateau.</title>
        <authorList>
            <person name="Phurbu D."/>
            <person name="Lu H."/>
            <person name="Xing P."/>
        </authorList>
    </citation>
    <scope>NUCLEOTIDE SEQUENCE [LARGE SCALE GENOMIC DNA]</scope>
    <source>
        <strain evidence="2 3">DJC</strain>
    </source>
</reference>
<keyword evidence="1" id="KW-0812">Transmembrane</keyword>
<comment type="caution">
    <text evidence="2">The sequence shown here is derived from an EMBL/GenBank/DDBJ whole genome shotgun (WGS) entry which is preliminary data.</text>
</comment>
<evidence type="ECO:0000313" key="3">
    <source>
        <dbReference type="Proteomes" id="UP000284547"/>
    </source>
</evidence>
<evidence type="ECO:0000313" key="2">
    <source>
        <dbReference type="EMBL" id="RGP39213.1"/>
    </source>
</evidence>
<keyword evidence="1" id="KW-0472">Membrane</keyword>
<evidence type="ECO:0000256" key="1">
    <source>
        <dbReference type="SAM" id="Phobius"/>
    </source>
</evidence>
<accession>A0A411Z850</accession>
<dbReference type="EMBL" id="QWEY01000001">
    <property type="protein sequence ID" value="RGP39213.1"/>
    <property type="molecule type" value="Genomic_DNA"/>
</dbReference>